<proteinExistence type="predicted"/>
<name>A0AAD7DDW8_MYCRO</name>
<protein>
    <submittedName>
        <fullName evidence="1">Uncharacterized protein</fullName>
    </submittedName>
</protein>
<sequence>MEVPSRWPASAPTSGQAVTMNVSRKPSEARPCPPKHCTRSLLTSQSQWELTHGRDLRSRRQMHGQLRRVVRRARS</sequence>
<evidence type="ECO:0000313" key="1">
    <source>
        <dbReference type="EMBL" id="KAJ7688964.1"/>
    </source>
</evidence>
<dbReference type="AlphaFoldDB" id="A0AAD7DDW8"/>
<dbReference type="Proteomes" id="UP001221757">
    <property type="component" value="Unassembled WGS sequence"/>
</dbReference>
<dbReference type="EMBL" id="JARKIE010000075">
    <property type="protein sequence ID" value="KAJ7688964.1"/>
    <property type="molecule type" value="Genomic_DNA"/>
</dbReference>
<accession>A0AAD7DDW8</accession>
<feature type="non-terminal residue" evidence="1">
    <location>
        <position position="75"/>
    </location>
</feature>
<evidence type="ECO:0000313" key="2">
    <source>
        <dbReference type="Proteomes" id="UP001221757"/>
    </source>
</evidence>
<reference evidence="1" key="1">
    <citation type="submission" date="2023-03" db="EMBL/GenBank/DDBJ databases">
        <title>Massive genome expansion in bonnet fungi (Mycena s.s.) driven by repeated elements and novel gene families across ecological guilds.</title>
        <authorList>
            <consortium name="Lawrence Berkeley National Laboratory"/>
            <person name="Harder C.B."/>
            <person name="Miyauchi S."/>
            <person name="Viragh M."/>
            <person name="Kuo A."/>
            <person name="Thoen E."/>
            <person name="Andreopoulos B."/>
            <person name="Lu D."/>
            <person name="Skrede I."/>
            <person name="Drula E."/>
            <person name="Henrissat B."/>
            <person name="Morin E."/>
            <person name="Kohler A."/>
            <person name="Barry K."/>
            <person name="LaButti K."/>
            <person name="Morin E."/>
            <person name="Salamov A."/>
            <person name="Lipzen A."/>
            <person name="Mereny Z."/>
            <person name="Hegedus B."/>
            <person name="Baldrian P."/>
            <person name="Stursova M."/>
            <person name="Weitz H."/>
            <person name="Taylor A."/>
            <person name="Grigoriev I.V."/>
            <person name="Nagy L.G."/>
            <person name="Martin F."/>
            <person name="Kauserud H."/>
        </authorList>
    </citation>
    <scope>NUCLEOTIDE SEQUENCE</scope>
    <source>
        <strain evidence="1">CBHHK067</strain>
    </source>
</reference>
<keyword evidence="2" id="KW-1185">Reference proteome</keyword>
<organism evidence="1 2">
    <name type="scientific">Mycena rosella</name>
    <name type="common">Pink bonnet</name>
    <name type="synonym">Agaricus rosellus</name>
    <dbReference type="NCBI Taxonomy" id="1033263"/>
    <lineage>
        <taxon>Eukaryota</taxon>
        <taxon>Fungi</taxon>
        <taxon>Dikarya</taxon>
        <taxon>Basidiomycota</taxon>
        <taxon>Agaricomycotina</taxon>
        <taxon>Agaricomycetes</taxon>
        <taxon>Agaricomycetidae</taxon>
        <taxon>Agaricales</taxon>
        <taxon>Marasmiineae</taxon>
        <taxon>Mycenaceae</taxon>
        <taxon>Mycena</taxon>
    </lineage>
</organism>
<comment type="caution">
    <text evidence="1">The sequence shown here is derived from an EMBL/GenBank/DDBJ whole genome shotgun (WGS) entry which is preliminary data.</text>
</comment>
<gene>
    <name evidence="1" type="ORF">B0H17DRAFT_1067328</name>
</gene>